<protein>
    <submittedName>
        <fullName evidence="6">Crp/Fnr family transcriptional regulator</fullName>
    </submittedName>
</protein>
<dbReference type="GO" id="GO:0003677">
    <property type="term" value="F:DNA binding"/>
    <property type="evidence" value="ECO:0007669"/>
    <property type="project" value="UniProtKB-KW"/>
</dbReference>
<gene>
    <name evidence="6" type="ORF">BST43_13490</name>
</gene>
<dbReference type="GO" id="GO:0003700">
    <property type="term" value="F:DNA-binding transcription factor activity"/>
    <property type="evidence" value="ECO:0007669"/>
    <property type="project" value="TreeGrafter"/>
</dbReference>
<keyword evidence="3" id="KW-0804">Transcription</keyword>
<keyword evidence="1" id="KW-0805">Transcription regulation</keyword>
<dbReference type="InterPro" id="IPR014710">
    <property type="entry name" value="RmlC-like_jellyroll"/>
</dbReference>
<dbReference type="SUPFAM" id="SSF51206">
    <property type="entry name" value="cAMP-binding domain-like"/>
    <property type="match status" value="1"/>
</dbReference>
<dbReference type="SMART" id="SM00100">
    <property type="entry name" value="cNMP"/>
    <property type="match status" value="1"/>
</dbReference>
<evidence type="ECO:0000259" key="5">
    <source>
        <dbReference type="PROSITE" id="PS51063"/>
    </source>
</evidence>
<accession>A0A1X0J4G4</accession>
<dbReference type="InterPro" id="IPR036388">
    <property type="entry name" value="WH-like_DNA-bd_sf"/>
</dbReference>
<evidence type="ECO:0000259" key="4">
    <source>
        <dbReference type="PROSITE" id="PS50042"/>
    </source>
</evidence>
<evidence type="ECO:0000313" key="6">
    <source>
        <dbReference type="EMBL" id="ORB56478.1"/>
    </source>
</evidence>
<dbReference type="PROSITE" id="PS51063">
    <property type="entry name" value="HTH_CRP_2"/>
    <property type="match status" value="1"/>
</dbReference>
<dbReference type="InterPro" id="IPR012318">
    <property type="entry name" value="HTH_CRP"/>
</dbReference>
<evidence type="ECO:0000256" key="1">
    <source>
        <dbReference type="ARBA" id="ARBA00023015"/>
    </source>
</evidence>
<evidence type="ECO:0000256" key="2">
    <source>
        <dbReference type="ARBA" id="ARBA00023125"/>
    </source>
</evidence>
<dbReference type="InterPro" id="IPR000595">
    <property type="entry name" value="cNMP-bd_dom"/>
</dbReference>
<feature type="domain" description="Cyclic nucleotide-binding" evidence="4">
    <location>
        <begin position="1"/>
        <end position="117"/>
    </location>
</feature>
<dbReference type="InterPro" id="IPR018490">
    <property type="entry name" value="cNMP-bd_dom_sf"/>
</dbReference>
<dbReference type="SUPFAM" id="SSF46785">
    <property type="entry name" value="Winged helix' DNA-binding domain"/>
    <property type="match status" value="1"/>
</dbReference>
<dbReference type="AlphaFoldDB" id="A0A1X0J4G4"/>
<dbReference type="InterPro" id="IPR036390">
    <property type="entry name" value="WH_DNA-bd_sf"/>
</dbReference>
<dbReference type="Gene3D" id="1.10.10.10">
    <property type="entry name" value="Winged helix-like DNA-binding domain superfamily/Winged helix DNA-binding domain"/>
    <property type="match status" value="1"/>
</dbReference>
<dbReference type="CDD" id="cd00038">
    <property type="entry name" value="CAP_ED"/>
    <property type="match status" value="1"/>
</dbReference>
<evidence type="ECO:0000313" key="7">
    <source>
        <dbReference type="Proteomes" id="UP000192434"/>
    </source>
</evidence>
<keyword evidence="2" id="KW-0238">DNA-binding</keyword>
<dbReference type="Gene3D" id="2.60.120.10">
    <property type="entry name" value="Jelly Rolls"/>
    <property type="match status" value="1"/>
</dbReference>
<feature type="domain" description="HTH crp-type" evidence="5">
    <location>
        <begin position="131"/>
        <end position="204"/>
    </location>
</feature>
<dbReference type="PANTHER" id="PTHR24567:SF74">
    <property type="entry name" value="HTH-TYPE TRANSCRIPTIONAL REGULATOR ARCR"/>
    <property type="match status" value="1"/>
</dbReference>
<dbReference type="Pfam" id="PF00027">
    <property type="entry name" value="cNMP_binding"/>
    <property type="match status" value="1"/>
</dbReference>
<reference evidence="6 7" key="1">
    <citation type="submission" date="2016-12" db="EMBL/GenBank/DDBJ databases">
        <title>The new phylogeny of genus Mycobacterium.</title>
        <authorList>
            <person name="Tortoli E."/>
            <person name="Trovato A."/>
            <person name="Cirillo D.M."/>
        </authorList>
    </citation>
    <scope>NUCLEOTIDE SEQUENCE [LARGE SCALE GENOMIC DNA]</scope>
    <source>
        <strain evidence="6 7">CCUG 66554</strain>
    </source>
</reference>
<dbReference type="Pfam" id="PF13545">
    <property type="entry name" value="HTH_Crp_2"/>
    <property type="match status" value="1"/>
</dbReference>
<evidence type="ECO:0000256" key="3">
    <source>
        <dbReference type="ARBA" id="ARBA00023163"/>
    </source>
</evidence>
<sequence>MDTSTMSAVAHRLTREHFRQGEVIFSPGDAGDCIYLVVEGKVSLSRRSRDGVGCLATLAGPAEMFGELSTFDSEPRSSEARALTPVVAMTLNRQTIHWWIAQESEAAQQLLRVLARQMRKATRKVADVPYSDVAARVAAQLLDLAQRFGTQDGDSVSVEHGLSQHQLAELVGTSRESICHVLHELEKRGFIRVRGGAITIYDCEALSLHNHVATGAIS</sequence>
<proteinExistence type="predicted"/>
<dbReference type="PROSITE" id="PS50042">
    <property type="entry name" value="CNMP_BINDING_3"/>
    <property type="match status" value="1"/>
</dbReference>
<dbReference type="EMBL" id="MVII01000016">
    <property type="protein sequence ID" value="ORB56478.1"/>
    <property type="molecule type" value="Genomic_DNA"/>
</dbReference>
<comment type="caution">
    <text evidence="6">The sequence shown here is derived from an EMBL/GenBank/DDBJ whole genome shotgun (WGS) entry which is preliminary data.</text>
</comment>
<dbReference type="InterPro" id="IPR050397">
    <property type="entry name" value="Env_Response_Regulators"/>
</dbReference>
<name>A0A1X0J4G4_9MYCO</name>
<dbReference type="GO" id="GO:0005829">
    <property type="term" value="C:cytosol"/>
    <property type="evidence" value="ECO:0007669"/>
    <property type="project" value="TreeGrafter"/>
</dbReference>
<dbReference type="PANTHER" id="PTHR24567">
    <property type="entry name" value="CRP FAMILY TRANSCRIPTIONAL REGULATORY PROTEIN"/>
    <property type="match status" value="1"/>
</dbReference>
<dbReference type="STRING" id="1578165.BKG68_19260"/>
<organism evidence="6 7">
    <name type="scientific">Mycobacteroides saopaulense</name>
    <dbReference type="NCBI Taxonomy" id="1578165"/>
    <lineage>
        <taxon>Bacteria</taxon>
        <taxon>Bacillati</taxon>
        <taxon>Actinomycetota</taxon>
        <taxon>Actinomycetes</taxon>
        <taxon>Mycobacteriales</taxon>
        <taxon>Mycobacteriaceae</taxon>
        <taxon>Mycobacteroides</taxon>
    </lineage>
</organism>
<dbReference type="FunFam" id="1.10.10.10:FF:000019">
    <property type="entry name" value="Crp/Fnr family transcriptional regulator"/>
    <property type="match status" value="1"/>
</dbReference>
<dbReference type="SMART" id="SM00419">
    <property type="entry name" value="HTH_CRP"/>
    <property type="match status" value="1"/>
</dbReference>
<dbReference type="Proteomes" id="UP000192434">
    <property type="component" value="Unassembled WGS sequence"/>
</dbReference>